<keyword evidence="3" id="KW-0479">Metal-binding</keyword>
<dbReference type="Pfam" id="PF03460">
    <property type="entry name" value="NIR_SIR_ferr"/>
    <property type="match status" value="2"/>
</dbReference>
<dbReference type="SUPFAM" id="SSF55124">
    <property type="entry name" value="Nitrite/Sulfite reductase N-terminal domain-like"/>
    <property type="match status" value="2"/>
</dbReference>
<keyword evidence="9" id="KW-1185">Reference proteome</keyword>
<dbReference type="SUPFAM" id="SSF56014">
    <property type="entry name" value="Nitrite and sulphite reductase 4Fe-4S domain-like"/>
    <property type="match status" value="1"/>
</dbReference>
<evidence type="ECO:0000256" key="1">
    <source>
        <dbReference type="ARBA" id="ARBA00022485"/>
    </source>
</evidence>
<organism evidence="8 9">
    <name type="scientific">Streptomyces bathyalis</name>
    <dbReference type="NCBI Taxonomy" id="2710756"/>
    <lineage>
        <taxon>Bacteria</taxon>
        <taxon>Bacillati</taxon>
        <taxon>Actinomycetota</taxon>
        <taxon>Actinomycetes</taxon>
        <taxon>Kitasatosporales</taxon>
        <taxon>Streptomycetaceae</taxon>
        <taxon>Streptomyces</taxon>
    </lineage>
</organism>
<name>A0A7T1T7Y1_9ACTN</name>
<dbReference type="PANTHER" id="PTHR32439:SF9">
    <property type="entry name" value="BLR3264 PROTEIN"/>
    <property type="match status" value="1"/>
</dbReference>
<keyword evidence="6" id="KW-0411">Iron-sulfur</keyword>
<dbReference type="Proteomes" id="UP000595046">
    <property type="component" value="Chromosome"/>
</dbReference>
<dbReference type="InterPro" id="IPR051329">
    <property type="entry name" value="NIR_SIR_4Fe-4S"/>
</dbReference>
<dbReference type="PANTHER" id="PTHR32439">
    <property type="entry name" value="FERREDOXIN--NITRITE REDUCTASE, CHLOROPLASTIC"/>
    <property type="match status" value="1"/>
</dbReference>
<dbReference type="GO" id="GO:0016491">
    <property type="term" value="F:oxidoreductase activity"/>
    <property type="evidence" value="ECO:0007669"/>
    <property type="project" value="UniProtKB-KW"/>
</dbReference>
<gene>
    <name evidence="8" type="ORF">G4Z16_18410</name>
</gene>
<dbReference type="Gene3D" id="3.30.413.10">
    <property type="entry name" value="Sulfite Reductase Hemoprotein, domain 1"/>
    <property type="match status" value="1"/>
</dbReference>
<dbReference type="GO" id="GO:0046872">
    <property type="term" value="F:metal ion binding"/>
    <property type="evidence" value="ECO:0007669"/>
    <property type="project" value="UniProtKB-KW"/>
</dbReference>
<dbReference type="AlphaFoldDB" id="A0A7T1T7Y1"/>
<accession>A0A7T1T7Y1</accession>
<dbReference type="Gene3D" id="3.90.480.10">
    <property type="entry name" value="Sulfite Reductase Hemoprotein,Domain 2"/>
    <property type="match status" value="1"/>
</dbReference>
<evidence type="ECO:0000256" key="5">
    <source>
        <dbReference type="ARBA" id="ARBA00023004"/>
    </source>
</evidence>
<evidence type="ECO:0000256" key="3">
    <source>
        <dbReference type="ARBA" id="ARBA00022723"/>
    </source>
</evidence>
<dbReference type="InterPro" id="IPR036136">
    <property type="entry name" value="Nit/Sulf_reduc_fer-like_dom_sf"/>
</dbReference>
<evidence type="ECO:0000259" key="7">
    <source>
        <dbReference type="Pfam" id="PF03460"/>
    </source>
</evidence>
<evidence type="ECO:0000313" key="9">
    <source>
        <dbReference type="Proteomes" id="UP000595046"/>
    </source>
</evidence>
<sequence length="448" mass="46420">MLAAMCTAPVRAFAQDTKPIRDRGDACPGALRLHEADDGALARVRVPGGILDVRRAEALAAVSRRFGDGDLHLTSRGNVQLRGLGPGCGRELAQLLGDAGLLPSHRHERVRNIVASPLAGLDGHGHGDLRPWLRALDGTLCASESAHALSGRFLFALDDGRGDTAELAADLTLTSGGNGSARLRIGSWHSPAVQVPSSDGPLAALLAAEAFLQTSAAMRGEAWRIGELPDGPRELTDAVVRRLDERGVAATTSVEPPGTRASAPLPGVVTGPHGEAALSVLAPMGRIDAAQWDAVVSVAARAGHRELRLTPWRGLVVPVVPGAGAGADELMRTLANAGLITDPDSPRVGVGSCIGRPGCAKSLADVRSDAAALTGSGQLPVYWSGCERRCGHPRGDRVEVVAVPEGYRVSVVCDGRVRSATTTSRARVAADVAEARKSGPKAPTPVKR</sequence>
<protein>
    <recommendedName>
        <fullName evidence="7">Nitrite/Sulfite reductase ferredoxin-like domain-containing protein</fullName>
    </recommendedName>
</protein>
<keyword evidence="5" id="KW-0408">Iron</keyword>
<dbReference type="RefSeq" id="WP_197351838.1">
    <property type="nucleotide sequence ID" value="NZ_CP048882.1"/>
</dbReference>
<keyword evidence="4" id="KW-0560">Oxidoreductase</keyword>
<keyword evidence="2" id="KW-0349">Heme</keyword>
<reference evidence="9" key="1">
    <citation type="submission" date="2020-02" db="EMBL/GenBank/DDBJ databases">
        <title>Streptomyces sp. ASO4wet.</title>
        <authorList>
            <person name="Risdian C."/>
            <person name="Landwehr W."/>
            <person name="Schupp P."/>
            <person name="Wink J."/>
        </authorList>
    </citation>
    <scope>NUCLEOTIDE SEQUENCE [LARGE SCALE GENOMIC DNA]</scope>
    <source>
        <strain evidence="9">ASO4wet</strain>
    </source>
</reference>
<evidence type="ECO:0000256" key="4">
    <source>
        <dbReference type="ARBA" id="ARBA00023002"/>
    </source>
</evidence>
<dbReference type="EMBL" id="CP048882">
    <property type="protein sequence ID" value="QPP08045.1"/>
    <property type="molecule type" value="Genomic_DNA"/>
</dbReference>
<evidence type="ECO:0000256" key="6">
    <source>
        <dbReference type="ARBA" id="ARBA00023014"/>
    </source>
</evidence>
<evidence type="ECO:0000256" key="2">
    <source>
        <dbReference type="ARBA" id="ARBA00022617"/>
    </source>
</evidence>
<dbReference type="KEGG" id="sbat:G4Z16_18410"/>
<dbReference type="GO" id="GO:0051539">
    <property type="term" value="F:4 iron, 4 sulfur cluster binding"/>
    <property type="evidence" value="ECO:0007669"/>
    <property type="project" value="UniProtKB-KW"/>
</dbReference>
<proteinExistence type="predicted"/>
<keyword evidence="1" id="KW-0004">4Fe-4S</keyword>
<feature type="domain" description="Nitrite/Sulfite reductase ferredoxin-like" evidence="7">
    <location>
        <begin position="41"/>
        <end position="85"/>
    </location>
</feature>
<evidence type="ECO:0000313" key="8">
    <source>
        <dbReference type="EMBL" id="QPP08045.1"/>
    </source>
</evidence>
<dbReference type="InterPro" id="IPR005117">
    <property type="entry name" value="NiRdtase/SiRdtase_haem-b_fer"/>
</dbReference>
<feature type="domain" description="Nitrite/Sulfite reductase ferredoxin-like" evidence="7">
    <location>
        <begin position="275"/>
        <end position="323"/>
    </location>
</feature>
<dbReference type="InterPro" id="IPR045854">
    <property type="entry name" value="NO2/SO3_Rdtase_4Fe4S_sf"/>
</dbReference>